<gene>
    <name evidence="3" type="ORF">GALMADRAFT_1132534</name>
</gene>
<proteinExistence type="predicted"/>
<accession>A0A067SH16</accession>
<evidence type="ECO:0008006" key="5">
    <source>
        <dbReference type="Google" id="ProtNLM"/>
    </source>
</evidence>
<sequence>MHLSALVTHSFSRIWGLVWFGMMGSTAPVNPNSVACSTNSVSKFNGLIRRDLVQRRRPTETGGEKDLVRRVVKKASTLLAHPGPRIQVMNRSSFPTSRLQVHERKGHSRRR</sequence>
<dbReference type="HOGENOM" id="CLU_2158596_0_0_1"/>
<feature type="signal peptide" evidence="2">
    <location>
        <begin position="1"/>
        <end position="16"/>
    </location>
</feature>
<evidence type="ECO:0000256" key="1">
    <source>
        <dbReference type="SAM" id="MobiDB-lite"/>
    </source>
</evidence>
<keyword evidence="4" id="KW-1185">Reference proteome</keyword>
<reference evidence="4" key="1">
    <citation type="journal article" date="2014" name="Proc. Natl. Acad. Sci. U.S.A.">
        <title>Extensive sampling of basidiomycete genomes demonstrates inadequacy of the white-rot/brown-rot paradigm for wood decay fungi.</title>
        <authorList>
            <person name="Riley R."/>
            <person name="Salamov A.A."/>
            <person name="Brown D.W."/>
            <person name="Nagy L.G."/>
            <person name="Floudas D."/>
            <person name="Held B.W."/>
            <person name="Levasseur A."/>
            <person name="Lombard V."/>
            <person name="Morin E."/>
            <person name="Otillar R."/>
            <person name="Lindquist E.A."/>
            <person name="Sun H."/>
            <person name="LaButti K.M."/>
            <person name="Schmutz J."/>
            <person name="Jabbour D."/>
            <person name="Luo H."/>
            <person name="Baker S.E."/>
            <person name="Pisabarro A.G."/>
            <person name="Walton J.D."/>
            <person name="Blanchette R.A."/>
            <person name="Henrissat B."/>
            <person name="Martin F."/>
            <person name="Cullen D."/>
            <person name="Hibbett D.S."/>
            <person name="Grigoriev I.V."/>
        </authorList>
    </citation>
    <scope>NUCLEOTIDE SEQUENCE [LARGE SCALE GENOMIC DNA]</scope>
    <source>
        <strain evidence="4">CBS 339.88</strain>
    </source>
</reference>
<dbReference type="EMBL" id="KL142418">
    <property type="protein sequence ID" value="KDR66999.1"/>
    <property type="molecule type" value="Genomic_DNA"/>
</dbReference>
<evidence type="ECO:0000313" key="4">
    <source>
        <dbReference type="Proteomes" id="UP000027222"/>
    </source>
</evidence>
<feature type="chain" id="PRO_5001645753" description="Secreted protein" evidence="2">
    <location>
        <begin position="17"/>
        <end position="111"/>
    </location>
</feature>
<protein>
    <recommendedName>
        <fullName evidence="5">Secreted protein</fullName>
    </recommendedName>
</protein>
<dbReference type="AlphaFoldDB" id="A0A067SH16"/>
<evidence type="ECO:0000313" key="3">
    <source>
        <dbReference type="EMBL" id="KDR66999.1"/>
    </source>
</evidence>
<organism evidence="3 4">
    <name type="scientific">Galerina marginata (strain CBS 339.88)</name>
    <dbReference type="NCBI Taxonomy" id="685588"/>
    <lineage>
        <taxon>Eukaryota</taxon>
        <taxon>Fungi</taxon>
        <taxon>Dikarya</taxon>
        <taxon>Basidiomycota</taxon>
        <taxon>Agaricomycotina</taxon>
        <taxon>Agaricomycetes</taxon>
        <taxon>Agaricomycetidae</taxon>
        <taxon>Agaricales</taxon>
        <taxon>Agaricineae</taxon>
        <taxon>Strophariaceae</taxon>
        <taxon>Galerina</taxon>
    </lineage>
</organism>
<feature type="region of interest" description="Disordered" evidence="1">
    <location>
        <begin position="82"/>
        <end position="111"/>
    </location>
</feature>
<keyword evidence="2" id="KW-0732">Signal</keyword>
<name>A0A067SH16_GALM3</name>
<feature type="compositionally biased region" description="Polar residues" evidence="1">
    <location>
        <begin position="89"/>
        <end position="99"/>
    </location>
</feature>
<dbReference type="Proteomes" id="UP000027222">
    <property type="component" value="Unassembled WGS sequence"/>
</dbReference>
<evidence type="ECO:0000256" key="2">
    <source>
        <dbReference type="SAM" id="SignalP"/>
    </source>
</evidence>